<keyword evidence="3 5" id="KW-0963">Cytoplasm</keyword>
<dbReference type="GO" id="GO:0030687">
    <property type="term" value="C:preribosome, large subunit precursor"/>
    <property type="evidence" value="ECO:0007669"/>
    <property type="project" value="TreeGrafter"/>
</dbReference>
<evidence type="ECO:0000256" key="5">
    <source>
        <dbReference type="RuleBase" id="RU364039"/>
    </source>
</evidence>
<keyword evidence="9" id="KW-1185">Reference proteome</keyword>
<evidence type="ECO:0000256" key="6">
    <source>
        <dbReference type="SAM" id="MobiDB-lite"/>
    </source>
</evidence>
<comment type="subcellular location">
    <subcellularLocation>
        <location evidence="5">Cytoplasm</location>
    </subcellularLocation>
    <subcellularLocation>
        <location evidence="5">Nucleus</location>
        <location evidence="5">Nucleolus</location>
    </subcellularLocation>
</comment>
<feature type="domain" description="Large ribosomal subunit protein uL10-like insertion" evidence="7">
    <location>
        <begin position="134"/>
        <end position="203"/>
    </location>
</feature>
<dbReference type="Pfam" id="PF00466">
    <property type="entry name" value="Ribosomal_L10"/>
    <property type="match status" value="1"/>
</dbReference>
<dbReference type="Proteomes" id="UP001208570">
    <property type="component" value="Unassembled WGS sequence"/>
</dbReference>
<reference evidence="8" key="1">
    <citation type="journal article" date="2023" name="Mol. Biol. Evol.">
        <title>Third-Generation Sequencing Reveals the Adaptive Role of the Epigenome in Three Deep-Sea Polychaetes.</title>
        <authorList>
            <person name="Perez M."/>
            <person name="Aroh O."/>
            <person name="Sun Y."/>
            <person name="Lan Y."/>
            <person name="Juniper S.K."/>
            <person name="Young C.R."/>
            <person name="Angers B."/>
            <person name="Qian P.Y."/>
        </authorList>
    </citation>
    <scope>NUCLEOTIDE SEQUENCE</scope>
    <source>
        <strain evidence="8">P08H-3</strain>
    </source>
</reference>
<dbReference type="GO" id="GO:0005737">
    <property type="term" value="C:cytoplasm"/>
    <property type="evidence" value="ECO:0007669"/>
    <property type="project" value="UniProtKB-SubCell"/>
</dbReference>
<dbReference type="SUPFAM" id="SSF160369">
    <property type="entry name" value="Ribosomal protein L10-like"/>
    <property type="match status" value="1"/>
</dbReference>
<dbReference type="InterPro" id="IPR043141">
    <property type="entry name" value="Ribosomal_uL10-like_sf"/>
</dbReference>
<accession>A0AAD9K840</accession>
<dbReference type="AlphaFoldDB" id="A0AAD9K840"/>
<comment type="function">
    <text evidence="1 5">Component of the ribosome assembly machinery. Nuclear paralog of the ribosomal protein P0, it binds pre-60S subunits at an early stage of assembly in the nucleolus, and is replaced by P0 in cytoplasmic pre-60S subunits and mature 80S ribosomes.</text>
</comment>
<proteinExistence type="inferred from homology"/>
<comment type="caution">
    <text evidence="8">The sequence shown here is derived from an EMBL/GenBank/DDBJ whole genome shotgun (WGS) entry which is preliminary data.</text>
</comment>
<dbReference type="GO" id="GO:0003723">
    <property type="term" value="F:RNA binding"/>
    <property type="evidence" value="ECO:0007669"/>
    <property type="project" value="TreeGrafter"/>
</dbReference>
<name>A0AAD9K840_9ANNE</name>
<protein>
    <recommendedName>
        <fullName evidence="5">Ribosome assembly factor mrt4</fullName>
    </recommendedName>
</protein>
<dbReference type="PANTHER" id="PTHR45841:SF1">
    <property type="entry name" value="MRNA TURNOVER PROTEIN 4 HOMOLOG"/>
    <property type="match status" value="1"/>
</dbReference>
<dbReference type="Gene3D" id="3.30.70.1730">
    <property type="match status" value="1"/>
</dbReference>
<dbReference type="EMBL" id="JAODUP010000040">
    <property type="protein sequence ID" value="KAK2166236.1"/>
    <property type="molecule type" value="Genomic_DNA"/>
</dbReference>
<comment type="similarity">
    <text evidence="2 5">Belongs to the universal ribosomal protein uL10 family.</text>
</comment>
<sequence>MNIIREETISLFENNNGQVSLTQTRKKGLELKQKVIEELRNCADVYARIFTFSIHNMRNSKLKDLRQTWRHSRFYFGKNKVMAVALGRGVEDEYKENLHKLTRKLQGQTGLLFTNSSRKEVLEFFSKYSEDDFARSGRMASQTVVLEEGSLKSFPHSMEPYLRKLGLPTKLVKGVITLTREYTVCEAGEILTPEKATILKLFGYKMAQFRVSIESMWSNDGTYEVFTNRRPETVVPSQVHLKAPPKMEEDDDVPLLQMQQIESDDDD</sequence>
<dbReference type="InterPro" id="IPR043164">
    <property type="entry name" value="Ribosomal_uL10-like_insert_sf"/>
</dbReference>
<feature type="region of interest" description="Disordered" evidence="6">
    <location>
        <begin position="242"/>
        <end position="267"/>
    </location>
</feature>
<dbReference type="Pfam" id="PF17777">
    <property type="entry name" value="RL10P_insert"/>
    <property type="match status" value="1"/>
</dbReference>
<dbReference type="GO" id="GO:0000027">
    <property type="term" value="P:ribosomal large subunit assembly"/>
    <property type="evidence" value="ECO:0007669"/>
    <property type="project" value="InterPro"/>
</dbReference>
<dbReference type="Gene3D" id="3.90.105.20">
    <property type="match status" value="1"/>
</dbReference>
<evidence type="ECO:0000256" key="3">
    <source>
        <dbReference type="ARBA" id="ARBA00022490"/>
    </source>
</evidence>
<dbReference type="PANTHER" id="PTHR45841">
    <property type="entry name" value="MRNA TURNOVER PROTEIN 4 MRTO4"/>
    <property type="match status" value="1"/>
</dbReference>
<comment type="subunit">
    <text evidence="5">Associates with the pre-60S ribosomal particle.</text>
</comment>
<organism evidence="8 9">
    <name type="scientific">Paralvinella palmiformis</name>
    <dbReference type="NCBI Taxonomy" id="53620"/>
    <lineage>
        <taxon>Eukaryota</taxon>
        <taxon>Metazoa</taxon>
        <taxon>Spiralia</taxon>
        <taxon>Lophotrochozoa</taxon>
        <taxon>Annelida</taxon>
        <taxon>Polychaeta</taxon>
        <taxon>Sedentaria</taxon>
        <taxon>Canalipalpata</taxon>
        <taxon>Terebellida</taxon>
        <taxon>Terebelliformia</taxon>
        <taxon>Alvinellidae</taxon>
        <taxon>Paralvinella</taxon>
    </lineage>
</organism>
<dbReference type="InterPro" id="IPR001790">
    <property type="entry name" value="Ribosomal_uL10"/>
</dbReference>
<dbReference type="GO" id="GO:0000956">
    <property type="term" value="P:nuclear-transcribed mRNA catabolic process"/>
    <property type="evidence" value="ECO:0007669"/>
    <property type="project" value="TreeGrafter"/>
</dbReference>
<dbReference type="InterPro" id="IPR051742">
    <property type="entry name" value="Ribosome_Assembly_uL10"/>
</dbReference>
<evidence type="ECO:0000313" key="8">
    <source>
        <dbReference type="EMBL" id="KAK2166236.1"/>
    </source>
</evidence>
<evidence type="ECO:0000259" key="7">
    <source>
        <dbReference type="Pfam" id="PF17777"/>
    </source>
</evidence>
<dbReference type="GO" id="GO:0005730">
    <property type="term" value="C:nucleolus"/>
    <property type="evidence" value="ECO:0007669"/>
    <property type="project" value="UniProtKB-SubCell"/>
</dbReference>
<evidence type="ECO:0000313" key="9">
    <source>
        <dbReference type="Proteomes" id="UP001208570"/>
    </source>
</evidence>
<dbReference type="InterPro" id="IPR033867">
    <property type="entry name" value="Mrt4"/>
</dbReference>
<dbReference type="CDD" id="cd05796">
    <property type="entry name" value="Ribosomal_P0_like"/>
    <property type="match status" value="1"/>
</dbReference>
<dbReference type="FunFam" id="3.90.105.20:FF:000003">
    <property type="entry name" value="Ribosome assembly factor mrt4"/>
    <property type="match status" value="1"/>
</dbReference>
<keyword evidence="4 5" id="KW-0539">Nucleus</keyword>
<evidence type="ECO:0000256" key="4">
    <source>
        <dbReference type="ARBA" id="ARBA00023242"/>
    </source>
</evidence>
<dbReference type="GO" id="GO:0006364">
    <property type="term" value="P:rRNA processing"/>
    <property type="evidence" value="ECO:0007669"/>
    <property type="project" value="TreeGrafter"/>
</dbReference>
<evidence type="ECO:0000256" key="2">
    <source>
        <dbReference type="ARBA" id="ARBA00008889"/>
    </source>
</evidence>
<evidence type="ECO:0000256" key="1">
    <source>
        <dbReference type="ARBA" id="ARBA00004046"/>
    </source>
</evidence>
<keyword evidence="5" id="KW-0690">Ribosome biogenesis</keyword>
<dbReference type="InterPro" id="IPR040637">
    <property type="entry name" value="Ribosomal_uL10-like_insert"/>
</dbReference>
<dbReference type="FunFam" id="3.30.70.1730:FF:000004">
    <property type="entry name" value="Ribosome assembly factor mrt4"/>
    <property type="match status" value="1"/>
</dbReference>
<gene>
    <name evidence="8" type="ORF">LSH36_40g03108</name>
</gene>